<dbReference type="InterPro" id="IPR005828">
    <property type="entry name" value="MFS_sugar_transport-like"/>
</dbReference>
<dbReference type="OrthoDB" id="6612291at2759"/>
<dbReference type="Pfam" id="PF00083">
    <property type="entry name" value="Sugar_tr"/>
    <property type="match status" value="1"/>
</dbReference>
<protein>
    <submittedName>
        <fullName evidence="10">Sugar transporter</fullName>
    </submittedName>
</protein>
<dbReference type="Gene3D" id="1.20.1250.20">
    <property type="entry name" value="MFS general substrate transporter like domains"/>
    <property type="match status" value="1"/>
</dbReference>
<name>A0A1S9D4R1_ASPOZ</name>
<keyword evidence="5 8" id="KW-1133">Transmembrane helix</keyword>
<sequence>MLPFKTLFSAIFLAVGGFLFGYDSGIITSTISLPTFQEYFTNPSDTVTGGIVSAFQGGAILGTIVNMVWADWLGRKRTILTGSVISCLGCALQAGSVNMAMLIIGRFIAGMAVGMLTATIPMYAAELSEPKWRATLSGLLQWMLSWGFLVAQWLGYGCSFSSSEFAWRFPLAFQNIPGLILIAGIWFLDESPRWLMEKDRHDEAKVVLTRLRGNSSPDLIELEFREIRDVIEADRAAGNTSWKTIVTKPSWRRRLILGCGVQAFGPLSGINVINYYGPRIYQILGIDNNQTSLMIIGISGALSIVYCTICLYLVDKVGRVKPLIVSAAFLGASLLVNAVQAQYMNPNNPHQLRSMVAMNFVFSLFYTPLGIISWVYPAEIFPVEVRALGNALTTFTNWTVNLIFAQFTPGALSSVGFKYFYLFFALNLIAMLCYYFFYPETKGRTLEQIDELFGDQLVPHALEDPEGAQAAMEKEAQDIVTYDADSLFVKCERIFMLAGEYAPSRDPVPSVWLDAVEKVGLLGWLQRVKDILRTTAPDLLAAIDNYMPHVYKIIADAQITNSGPVILLQAENEYSMFEG</sequence>
<evidence type="ECO:0000259" key="9">
    <source>
        <dbReference type="PROSITE" id="PS50850"/>
    </source>
</evidence>
<dbReference type="Proteomes" id="UP000190312">
    <property type="component" value="Unassembled WGS sequence"/>
</dbReference>
<keyword evidence="6 8" id="KW-0472">Membrane</keyword>
<dbReference type="eggNOG" id="KOG0254">
    <property type="taxonomic scope" value="Eukaryota"/>
</dbReference>
<evidence type="ECO:0000256" key="8">
    <source>
        <dbReference type="SAM" id="Phobius"/>
    </source>
</evidence>
<dbReference type="NCBIfam" id="TIGR00879">
    <property type="entry name" value="SP"/>
    <property type="match status" value="1"/>
</dbReference>
<evidence type="ECO:0000256" key="3">
    <source>
        <dbReference type="ARBA" id="ARBA00022448"/>
    </source>
</evidence>
<dbReference type="InterPro" id="IPR050360">
    <property type="entry name" value="MFS_Sugar_Transporters"/>
</dbReference>
<dbReference type="FunFam" id="1.20.1250.20:FF:000090">
    <property type="entry name" value="MFS sugar transporter, putative"/>
    <property type="match status" value="1"/>
</dbReference>
<keyword evidence="4 8" id="KW-0812">Transmembrane</keyword>
<dbReference type="PRINTS" id="PR00171">
    <property type="entry name" value="SUGRTRNSPORT"/>
</dbReference>
<dbReference type="PROSITE" id="PS00217">
    <property type="entry name" value="SUGAR_TRANSPORT_2"/>
    <property type="match status" value="1"/>
</dbReference>
<feature type="transmembrane region" description="Helical" evidence="8">
    <location>
        <begin position="78"/>
        <end position="97"/>
    </location>
</feature>
<dbReference type="SUPFAM" id="SSF103473">
    <property type="entry name" value="MFS general substrate transporter"/>
    <property type="match status" value="1"/>
</dbReference>
<dbReference type="GO" id="GO:0016020">
    <property type="term" value="C:membrane"/>
    <property type="evidence" value="ECO:0007669"/>
    <property type="project" value="UniProtKB-SubCell"/>
</dbReference>
<feature type="transmembrane region" description="Helical" evidence="8">
    <location>
        <begin position="7"/>
        <end position="27"/>
    </location>
</feature>
<dbReference type="InterPro" id="IPR036259">
    <property type="entry name" value="MFS_trans_sf"/>
</dbReference>
<dbReference type="PANTHER" id="PTHR48022">
    <property type="entry name" value="PLASTIDIC GLUCOSE TRANSPORTER 4"/>
    <property type="match status" value="1"/>
</dbReference>
<feature type="domain" description="Major facilitator superfamily (MFS) profile" evidence="9">
    <location>
        <begin position="9"/>
        <end position="442"/>
    </location>
</feature>
<dbReference type="VEuPathDB" id="FungiDB:AO090206000094"/>
<evidence type="ECO:0000256" key="1">
    <source>
        <dbReference type="ARBA" id="ARBA00004141"/>
    </source>
</evidence>
<dbReference type="PANTHER" id="PTHR48022:SF9">
    <property type="entry name" value="MAJOR FACILITATOR SUPERFAMILY (MFS) PROFILE DOMAIN-CONTAINING PROTEIN"/>
    <property type="match status" value="1"/>
</dbReference>
<dbReference type="InterPro" id="IPR005829">
    <property type="entry name" value="Sugar_transporter_CS"/>
</dbReference>
<evidence type="ECO:0000313" key="11">
    <source>
        <dbReference type="Proteomes" id="UP000190312"/>
    </source>
</evidence>
<feature type="transmembrane region" description="Helical" evidence="8">
    <location>
        <begin position="355"/>
        <end position="376"/>
    </location>
</feature>
<dbReference type="EMBL" id="MKZY01000023">
    <property type="protein sequence ID" value="OOO03844.1"/>
    <property type="molecule type" value="Genomic_DNA"/>
</dbReference>
<evidence type="ECO:0000256" key="4">
    <source>
        <dbReference type="ARBA" id="ARBA00022692"/>
    </source>
</evidence>
<dbReference type="SUPFAM" id="SSF51445">
    <property type="entry name" value="(Trans)glycosidases"/>
    <property type="match status" value="1"/>
</dbReference>
<keyword evidence="3 7" id="KW-0813">Transport</keyword>
<feature type="transmembrane region" description="Helical" evidence="8">
    <location>
        <begin position="293"/>
        <end position="314"/>
    </location>
</feature>
<comment type="subcellular location">
    <subcellularLocation>
        <location evidence="1">Membrane</location>
        <topology evidence="1">Multi-pass membrane protein</topology>
    </subcellularLocation>
</comment>
<evidence type="ECO:0000256" key="7">
    <source>
        <dbReference type="RuleBase" id="RU003346"/>
    </source>
</evidence>
<feature type="transmembrane region" description="Helical" evidence="8">
    <location>
        <begin position="47"/>
        <end position="69"/>
    </location>
</feature>
<proteinExistence type="inferred from homology"/>
<accession>A0A1S9D4R1</accession>
<dbReference type="InterPro" id="IPR017853">
    <property type="entry name" value="GH"/>
</dbReference>
<feature type="transmembrane region" description="Helical" evidence="8">
    <location>
        <begin position="255"/>
        <end position="273"/>
    </location>
</feature>
<feature type="transmembrane region" description="Helical" evidence="8">
    <location>
        <begin position="388"/>
        <end position="407"/>
    </location>
</feature>
<feature type="transmembrane region" description="Helical" evidence="8">
    <location>
        <begin position="103"/>
        <end position="124"/>
    </location>
</feature>
<organism evidence="10 11">
    <name type="scientific">Aspergillus oryzae</name>
    <name type="common">Yellow koji mold</name>
    <dbReference type="NCBI Taxonomy" id="5062"/>
    <lineage>
        <taxon>Eukaryota</taxon>
        <taxon>Fungi</taxon>
        <taxon>Dikarya</taxon>
        <taxon>Ascomycota</taxon>
        <taxon>Pezizomycotina</taxon>
        <taxon>Eurotiomycetes</taxon>
        <taxon>Eurotiomycetidae</taxon>
        <taxon>Eurotiales</taxon>
        <taxon>Aspergillaceae</taxon>
        <taxon>Aspergillus</taxon>
        <taxon>Aspergillus subgen. Circumdati</taxon>
    </lineage>
</organism>
<evidence type="ECO:0000256" key="6">
    <source>
        <dbReference type="ARBA" id="ARBA00023136"/>
    </source>
</evidence>
<gene>
    <name evidence="10" type="ORF">OAory_01022550</name>
</gene>
<keyword evidence="10" id="KW-0762">Sugar transport</keyword>
<feature type="transmembrane region" description="Helical" evidence="8">
    <location>
        <begin position="167"/>
        <end position="188"/>
    </location>
</feature>
<dbReference type="InterPro" id="IPR020846">
    <property type="entry name" value="MFS_dom"/>
</dbReference>
<dbReference type="Pfam" id="PF01301">
    <property type="entry name" value="Glyco_hydro_35"/>
    <property type="match status" value="1"/>
</dbReference>
<dbReference type="InterPro" id="IPR031330">
    <property type="entry name" value="Gly_Hdrlase_35_cat"/>
</dbReference>
<reference evidence="10 11" key="1">
    <citation type="submission" date="2016-10" db="EMBL/GenBank/DDBJ databases">
        <title>Genome sequencing of Aspergillus oryzae BCC7051.</title>
        <authorList>
            <person name="Thammarongtham C."/>
            <person name="Vorapreeda T."/>
            <person name="Nookaew I."/>
            <person name="Srisuk T."/>
            <person name="Land M."/>
            <person name="Jeennor S."/>
            <person name="Laoteng K."/>
        </authorList>
    </citation>
    <scope>NUCLEOTIDE SEQUENCE [LARGE SCALE GENOMIC DNA]</scope>
    <source>
        <strain evidence="10 11">BCC7051</strain>
    </source>
</reference>
<dbReference type="GO" id="GO:0005351">
    <property type="term" value="F:carbohydrate:proton symporter activity"/>
    <property type="evidence" value="ECO:0007669"/>
    <property type="project" value="TreeGrafter"/>
</dbReference>
<dbReference type="PROSITE" id="PS50850">
    <property type="entry name" value="MFS"/>
    <property type="match status" value="1"/>
</dbReference>
<evidence type="ECO:0000313" key="10">
    <source>
        <dbReference type="EMBL" id="OOO03844.1"/>
    </source>
</evidence>
<dbReference type="InterPro" id="IPR003663">
    <property type="entry name" value="Sugar/inositol_transpt"/>
</dbReference>
<evidence type="ECO:0000256" key="5">
    <source>
        <dbReference type="ARBA" id="ARBA00022989"/>
    </source>
</evidence>
<feature type="transmembrane region" description="Helical" evidence="8">
    <location>
        <begin position="419"/>
        <end position="438"/>
    </location>
</feature>
<evidence type="ECO:0000256" key="2">
    <source>
        <dbReference type="ARBA" id="ARBA00010992"/>
    </source>
</evidence>
<comment type="similarity">
    <text evidence="2 7">Belongs to the major facilitator superfamily. Sugar transporter (TC 2.A.1.1) family.</text>
</comment>
<comment type="caution">
    <text evidence="10">The sequence shown here is derived from an EMBL/GenBank/DDBJ whole genome shotgun (WGS) entry which is preliminary data.</text>
</comment>
<feature type="transmembrane region" description="Helical" evidence="8">
    <location>
        <begin position="136"/>
        <end position="155"/>
    </location>
</feature>
<dbReference type="Gene3D" id="3.20.20.80">
    <property type="entry name" value="Glycosidases"/>
    <property type="match status" value="2"/>
</dbReference>
<feature type="transmembrane region" description="Helical" evidence="8">
    <location>
        <begin position="323"/>
        <end position="343"/>
    </location>
</feature>
<dbReference type="AlphaFoldDB" id="A0A1S9D4R1"/>